<reference evidence="1" key="1">
    <citation type="submission" date="2019-02" db="EMBL/GenBank/DDBJ databases">
        <authorList>
            <person name="Gruber-Vodicka R. H."/>
            <person name="Seah K. B. B."/>
        </authorList>
    </citation>
    <scope>NUCLEOTIDE SEQUENCE</scope>
    <source>
        <strain evidence="1">BECK_M6</strain>
    </source>
</reference>
<sequence length="62" mass="7057">MLEISAEMHAWFIEVRSPEFPADPQVPLPFLPESLSRYSWSTAVLSDSRPTASHNKAKNRVM</sequence>
<proteinExistence type="predicted"/>
<accession>A0A450UDP6</accession>
<evidence type="ECO:0000313" key="1">
    <source>
        <dbReference type="EMBL" id="VFJ90624.1"/>
    </source>
</evidence>
<dbReference type="EMBL" id="CAADFH010000012">
    <property type="protein sequence ID" value="VFJ90624.1"/>
    <property type="molecule type" value="Genomic_DNA"/>
</dbReference>
<name>A0A450UDP6_9GAMM</name>
<gene>
    <name evidence="1" type="ORF">BECKLFY1418A_GA0070994_101233</name>
</gene>
<dbReference type="AlphaFoldDB" id="A0A450UDP6"/>
<protein>
    <submittedName>
        <fullName evidence="1">Uncharacterized protein</fullName>
    </submittedName>
</protein>
<organism evidence="1">
    <name type="scientific">Candidatus Kentrum sp. LFY</name>
    <dbReference type="NCBI Taxonomy" id="2126342"/>
    <lineage>
        <taxon>Bacteria</taxon>
        <taxon>Pseudomonadati</taxon>
        <taxon>Pseudomonadota</taxon>
        <taxon>Gammaproteobacteria</taxon>
        <taxon>Candidatus Kentrum</taxon>
    </lineage>
</organism>